<protein>
    <submittedName>
        <fullName evidence="3">Universal stress protein family domain-containingprotein</fullName>
    </submittedName>
</protein>
<dbReference type="Pfam" id="PF00582">
    <property type="entry name" value="Usp"/>
    <property type="match status" value="1"/>
</dbReference>
<comment type="caution">
    <text evidence="3">The sequence shown here is derived from an EMBL/GenBank/DDBJ whole genome shotgun (WGS) entry which is preliminary data.</text>
</comment>
<dbReference type="CDD" id="cd23659">
    <property type="entry name" value="USP_At3g01520-like"/>
    <property type="match status" value="1"/>
</dbReference>
<dbReference type="Gene3D" id="3.40.50.620">
    <property type="entry name" value="HUPs"/>
    <property type="match status" value="1"/>
</dbReference>
<feature type="region of interest" description="Disordered" evidence="1">
    <location>
        <begin position="600"/>
        <end position="704"/>
    </location>
</feature>
<feature type="compositionally biased region" description="Low complexity" evidence="1">
    <location>
        <begin position="271"/>
        <end position="285"/>
    </location>
</feature>
<evidence type="ECO:0000313" key="4">
    <source>
        <dbReference type="Proteomes" id="UP001163105"/>
    </source>
</evidence>
<dbReference type="PANTHER" id="PTHR47815">
    <property type="entry name" value="UNIVERSAL STRESS PROTEIN A FAMILY PROTEIN C25B2.10"/>
    <property type="match status" value="1"/>
</dbReference>
<reference evidence="3" key="1">
    <citation type="submission" date="2023-01" db="EMBL/GenBank/DDBJ databases">
        <title>The growth and conidiation of Purpureocillium lavendulum are regulated by nitrogen source and histone H3K14 acetylation.</title>
        <authorList>
            <person name="Tang P."/>
            <person name="Han J."/>
            <person name="Zhang C."/>
            <person name="Tang P."/>
            <person name="Qi F."/>
            <person name="Zhang K."/>
            <person name="Liang L."/>
        </authorList>
    </citation>
    <scope>NUCLEOTIDE SEQUENCE</scope>
    <source>
        <strain evidence="3">YMF1.00683</strain>
    </source>
</reference>
<accession>A0AB34FPW7</accession>
<evidence type="ECO:0000259" key="2">
    <source>
        <dbReference type="Pfam" id="PF00582"/>
    </source>
</evidence>
<feature type="compositionally biased region" description="Low complexity" evidence="1">
    <location>
        <begin position="653"/>
        <end position="665"/>
    </location>
</feature>
<feature type="region of interest" description="Disordered" evidence="1">
    <location>
        <begin position="47"/>
        <end position="295"/>
    </location>
</feature>
<dbReference type="SUPFAM" id="SSF52402">
    <property type="entry name" value="Adenine nucleotide alpha hydrolases-like"/>
    <property type="match status" value="1"/>
</dbReference>
<sequence length="704" mass="76114">MPLVVDTSLPFTLIAALGKAPNKPRKRSFFSIFSCQGSKAFACITDPADPDYGDGRVRRIPHGPGELKPGRRSIGKPAVLQPTMDPPPPQPQSEDSDVSPMTAAPGKTEGQPKSSSETDSTSSTDVVGSDHDVAGTKCAGASVDTTRGANGSVNGPSTGGDYFSPPVAAKDQARVERPVDSGVSMSTSLAQRRPALPAKEPERRVSVVTDASSAAAEPRKLSIAFQETRPRRDSSSSTSNDGSNKSSDAGSNRSSDRSSSGDSNGEARKQSVSSISLRSLSNHSLASGEPRKSSVSFQDVLPKADYSTIDDVVNAWSRKRSISSMSFRRVRTSSTFDGALTPASESQSRPTSPPHPRFQHHVGFDNVPNGEATKNNTLSLTLNVKHKGYQARRRSRTFMVGVDEHSYSDYAIQWLLDELVDDGDEIVCVRVIEKDIRLNDKQYQDDAHSIMDAILARNGANRAVSFVLEYAVGKLHATFQKLIQIYEPAMLIVGTKGRSLGGIQGLVNARNSFSKYCLQYSPVPVVVVRPTAQRIKKKVKRANDSTRQTYVGMLAKTHGRHEADSEASSTYELEIQNTPDEEAHQVAKVLGLPAKFDPTIKPISSSLLRPRSRPTSPHPGTDAPTRLVDASPPSERGDSDDDEDDEEGDFDVIDGQQALTLQQKQEQLHKMEVGEAAALKMRVDDDTDESDEKSDTAQEPKTAS</sequence>
<feature type="compositionally biased region" description="Low complexity" evidence="1">
    <location>
        <begin position="114"/>
        <end position="127"/>
    </location>
</feature>
<evidence type="ECO:0000313" key="3">
    <source>
        <dbReference type="EMBL" id="KAJ6441568.1"/>
    </source>
</evidence>
<dbReference type="Proteomes" id="UP001163105">
    <property type="component" value="Unassembled WGS sequence"/>
</dbReference>
<feature type="compositionally biased region" description="Polar residues" evidence="1">
    <location>
        <begin position="143"/>
        <end position="156"/>
    </location>
</feature>
<gene>
    <name evidence="3" type="ORF">O9K51_05119</name>
</gene>
<keyword evidence="4" id="KW-1185">Reference proteome</keyword>
<dbReference type="EMBL" id="JAQHRD010000004">
    <property type="protein sequence ID" value="KAJ6441568.1"/>
    <property type="molecule type" value="Genomic_DNA"/>
</dbReference>
<name>A0AB34FPW7_9HYPO</name>
<dbReference type="PANTHER" id="PTHR47815:SF1">
    <property type="entry name" value="UNIVERSAL STRESS PROTEIN A FAMILY PROTEIN C25B2.10"/>
    <property type="match status" value="1"/>
</dbReference>
<feature type="compositionally biased region" description="Low complexity" evidence="1">
    <location>
        <begin position="602"/>
        <end position="619"/>
    </location>
</feature>
<feature type="compositionally biased region" description="Acidic residues" evidence="1">
    <location>
        <begin position="638"/>
        <end position="652"/>
    </location>
</feature>
<feature type="compositionally biased region" description="Low complexity" evidence="1">
    <location>
        <begin position="235"/>
        <end position="264"/>
    </location>
</feature>
<proteinExistence type="predicted"/>
<feature type="domain" description="UspA" evidence="2">
    <location>
        <begin position="396"/>
        <end position="529"/>
    </location>
</feature>
<organism evidence="3 4">
    <name type="scientific">Purpureocillium lavendulum</name>
    <dbReference type="NCBI Taxonomy" id="1247861"/>
    <lineage>
        <taxon>Eukaryota</taxon>
        <taxon>Fungi</taxon>
        <taxon>Dikarya</taxon>
        <taxon>Ascomycota</taxon>
        <taxon>Pezizomycotina</taxon>
        <taxon>Sordariomycetes</taxon>
        <taxon>Hypocreomycetidae</taxon>
        <taxon>Hypocreales</taxon>
        <taxon>Ophiocordycipitaceae</taxon>
        <taxon>Purpureocillium</taxon>
    </lineage>
</organism>
<dbReference type="InterPro" id="IPR006016">
    <property type="entry name" value="UspA"/>
</dbReference>
<evidence type="ECO:0000256" key="1">
    <source>
        <dbReference type="SAM" id="MobiDB-lite"/>
    </source>
</evidence>
<dbReference type="AlphaFoldDB" id="A0AB34FPW7"/>
<feature type="compositionally biased region" description="Low complexity" evidence="1">
    <location>
        <begin position="206"/>
        <end position="216"/>
    </location>
</feature>
<dbReference type="InterPro" id="IPR014729">
    <property type="entry name" value="Rossmann-like_a/b/a_fold"/>
</dbReference>